<dbReference type="Proteomes" id="UP000076727">
    <property type="component" value="Unassembled WGS sequence"/>
</dbReference>
<dbReference type="AlphaFoldDB" id="A0A165P585"/>
<accession>A0A165P585</accession>
<evidence type="ECO:0000313" key="2">
    <source>
        <dbReference type="Proteomes" id="UP000076727"/>
    </source>
</evidence>
<sequence>MNDADGGRGITLVLAHANGYHKEIWEPTILHLIHAQEAASSPVKIDEIWSWEPWNHGDAYLINEGNSTCMFDGRDNARDILQFLLYYLPSHASSRSLPVHLERLPENVGTSRKARGIEKRCMIGVGHSLGGCSIARLAIAEPNIFSSLILVEAGIVAYPGSGPLVDKRTFPYLVYAIKRQCWWPSREEAHAALLASPFFSS</sequence>
<reference evidence="1 2" key="1">
    <citation type="journal article" date="2016" name="Mol. Biol. Evol.">
        <title>Comparative Genomics of Early-Diverging Mushroom-Forming Fungi Provides Insights into the Origins of Lignocellulose Decay Capabilities.</title>
        <authorList>
            <person name="Nagy L.G."/>
            <person name="Riley R."/>
            <person name="Tritt A."/>
            <person name="Adam C."/>
            <person name="Daum C."/>
            <person name="Floudas D."/>
            <person name="Sun H."/>
            <person name="Yadav J.S."/>
            <person name="Pangilinan J."/>
            <person name="Larsson K.H."/>
            <person name="Matsuura K."/>
            <person name="Barry K."/>
            <person name="Labutti K."/>
            <person name="Kuo R."/>
            <person name="Ohm R.A."/>
            <person name="Bhattacharya S.S."/>
            <person name="Shirouzu T."/>
            <person name="Yoshinaga Y."/>
            <person name="Martin F.M."/>
            <person name="Grigoriev I.V."/>
            <person name="Hibbett D.S."/>
        </authorList>
    </citation>
    <scope>NUCLEOTIDE SEQUENCE [LARGE SCALE GENOMIC DNA]</scope>
    <source>
        <strain evidence="1 2">L-15889</strain>
    </source>
</reference>
<organism evidence="1 2">
    <name type="scientific">Daedalea quercina L-15889</name>
    <dbReference type="NCBI Taxonomy" id="1314783"/>
    <lineage>
        <taxon>Eukaryota</taxon>
        <taxon>Fungi</taxon>
        <taxon>Dikarya</taxon>
        <taxon>Basidiomycota</taxon>
        <taxon>Agaricomycotina</taxon>
        <taxon>Agaricomycetes</taxon>
        <taxon>Polyporales</taxon>
        <taxon>Fomitopsis</taxon>
    </lineage>
</organism>
<proteinExistence type="predicted"/>
<protein>
    <recommendedName>
        <fullName evidence="3">AB hydrolase-1 domain-containing protein</fullName>
    </recommendedName>
</protein>
<evidence type="ECO:0008006" key="3">
    <source>
        <dbReference type="Google" id="ProtNLM"/>
    </source>
</evidence>
<name>A0A165P585_9APHY</name>
<evidence type="ECO:0000313" key="1">
    <source>
        <dbReference type="EMBL" id="KZT67780.1"/>
    </source>
</evidence>
<dbReference type="STRING" id="1314783.A0A165P585"/>
<dbReference type="Gene3D" id="3.40.50.1820">
    <property type="entry name" value="alpha/beta hydrolase"/>
    <property type="match status" value="1"/>
</dbReference>
<gene>
    <name evidence="1" type="ORF">DAEQUDRAFT_380684</name>
</gene>
<dbReference type="SUPFAM" id="SSF53474">
    <property type="entry name" value="alpha/beta-Hydrolases"/>
    <property type="match status" value="1"/>
</dbReference>
<dbReference type="OrthoDB" id="94039at2759"/>
<dbReference type="InterPro" id="IPR029058">
    <property type="entry name" value="AB_hydrolase_fold"/>
</dbReference>
<dbReference type="EMBL" id="KV429073">
    <property type="protein sequence ID" value="KZT67780.1"/>
    <property type="molecule type" value="Genomic_DNA"/>
</dbReference>
<keyword evidence="2" id="KW-1185">Reference proteome</keyword>